<feature type="domain" description="C-type lectin" evidence="4">
    <location>
        <begin position="42"/>
        <end position="155"/>
    </location>
</feature>
<feature type="domain" description="C-type lectin" evidence="4">
    <location>
        <begin position="1750"/>
        <end position="1870"/>
    </location>
</feature>
<feature type="domain" description="C-type lectin" evidence="4">
    <location>
        <begin position="2628"/>
        <end position="2743"/>
    </location>
</feature>
<feature type="domain" description="C-type lectin" evidence="4">
    <location>
        <begin position="1897"/>
        <end position="2016"/>
    </location>
</feature>
<dbReference type="PROSITE" id="PS00615">
    <property type="entry name" value="C_TYPE_LECTIN_1"/>
    <property type="match status" value="7"/>
</dbReference>
<dbReference type="PROSITE" id="PS50948">
    <property type="entry name" value="PAN"/>
    <property type="match status" value="1"/>
</dbReference>
<dbReference type="FunFam" id="3.10.100.10:FF:000025">
    <property type="entry name" value="Mannose receptor C-type 1"/>
    <property type="match status" value="1"/>
</dbReference>
<feature type="domain" description="C-type lectin" evidence="4">
    <location>
        <begin position="1447"/>
        <end position="1577"/>
    </location>
</feature>
<feature type="domain" description="C-type lectin" evidence="4">
    <location>
        <begin position="1295"/>
        <end position="1420"/>
    </location>
</feature>
<feature type="domain" description="Apple" evidence="5">
    <location>
        <begin position="736"/>
        <end position="826"/>
    </location>
</feature>
<organism evidence="6 7">
    <name type="scientific">Patiria miniata</name>
    <name type="common">Bat star</name>
    <name type="synonym">Asterina miniata</name>
    <dbReference type="NCBI Taxonomy" id="46514"/>
    <lineage>
        <taxon>Eukaryota</taxon>
        <taxon>Metazoa</taxon>
        <taxon>Echinodermata</taxon>
        <taxon>Eleutherozoa</taxon>
        <taxon>Asterozoa</taxon>
        <taxon>Asteroidea</taxon>
        <taxon>Valvatacea</taxon>
        <taxon>Valvatida</taxon>
        <taxon>Asterinidae</taxon>
        <taxon>Patiria</taxon>
    </lineage>
</organism>
<dbReference type="GeneID" id="119729869"/>
<evidence type="ECO:0000313" key="7">
    <source>
        <dbReference type="Proteomes" id="UP000887568"/>
    </source>
</evidence>
<keyword evidence="7" id="KW-1185">Reference proteome</keyword>
<feature type="domain" description="C-type lectin" evidence="4">
    <location>
        <begin position="2330"/>
        <end position="2456"/>
    </location>
</feature>
<dbReference type="SUPFAM" id="SSF57414">
    <property type="entry name" value="Hairpin loop containing domain-like"/>
    <property type="match status" value="1"/>
</dbReference>
<reference evidence="6" key="1">
    <citation type="submission" date="2022-11" db="UniProtKB">
        <authorList>
            <consortium name="EnsemblMetazoa"/>
        </authorList>
    </citation>
    <scope>IDENTIFICATION</scope>
</reference>
<dbReference type="InterPro" id="IPR003609">
    <property type="entry name" value="Pan_app"/>
</dbReference>
<dbReference type="Pfam" id="PF00059">
    <property type="entry name" value="Lectin_C"/>
    <property type="match status" value="18"/>
</dbReference>
<dbReference type="PANTHER" id="PTHR22803">
    <property type="entry name" value="MANNOSE, PHOSPHOLIPASE, LECTIN RECEPTOR RELATED"/>
    <property type="match status" value="1"/>
</dbReference>
<dbReference type="RefSeq" id="XP_038058588.1">
    <property type="nucleotide sequence ID" value="XM_038202660.1"/>
</dbReference>
<sequence>MTVSICGHVDKEPLDFCSDKIRTRLVAAQNGIVKCGGSWQQLGEKCFLAVAGSNRNWKDARSDCQTRAGTDLAVIPDQATTTFLQSMLAGVTSQYWIGLHDLPNENDFRWVDGQSLIDTNYTNWAPNQPNNGWFFSEDCVTFKPSTGEWNDATCDFGTRPYICERNSSSIPKCDESHGWRSYNGKCYQFFYDYQTWQTAQDTCSFYKDGHIAYVKSPEDQAFLDDLQLMHGYSYWIGLQDGSTNGAYQWSDKTKFDLTNDFSNWETGQPTNNWYGNEGDCGNVDTSGHWTISKCNDMIDYVCEIPEGACAPGWYLVNGNCYQVNSQTLRTWTDAKQYCEAQLAFLTTIKSDAENNMIKSFLSDLNSQGINELYIGASDLVKDGTFVWVDGTSARSPYSHWVSGQPPDTPDQKKDCAYIDTADSLDGEWRAGDCFMLGAYVCQTKAGHKVESVPSTPITDHCDGPGWDLHKNYCYEIVLTYEKWADADTKCKALGAELVSIHSDDEQSFMSVRISVMNQRVWMGLNDQATEGTFVWTDSTNFDYNNWADPNAIGSEDCVSMEGHTTSYGLWKARNCDELNYYACKKPSIKGTAAPPPPLPTIIYDSRCGSGWELDKKSGKCYLFQPFEKTNWFGARYACRLLGGDLMSLTGNDDLAYATSRLITTGGGESWIGCNDLGTEGGWVWSDKKPFSLLNWNPGQPDNWFGYSQIGEHCCNIYNALGTWNDNFCENQMGYSCNKDDMVLKYFLTYSEKKIMGSPDSMVVQNAWPKDCAEKCRTLPTNTFYCKSFDYERATRTCYLYKVDQATAGGLIPTFDTQHFDYYERDLFATPPPQPTPVPANKGCPTGWGQYKEYCYYANFNKLDFAGAQAECQKLGAEVTTIHSMNVNNFLRAFVYEQNPNENRFWIGLTDQKQEMLYEWYTGEPVVFTNWNAREPNDANGEDCTEMYIDSGFWNDVPCQGYTYNSICRKIVSTGNPPPVQDTTCPTGGTWNYRFKDRCYQIELFKLPWADAVNRCTTTPGAQLVVIEDRMELAYLSGALGSQDAVDDYFIAFSDSKVPGFYQWTDGTPIMYTNWGDGQPDDQQGHCVAMNSGNDAGYWADRNCSQPYNFICEMARTGYPTVPPPVVVTPTPPTDKDCATGWVGWGSRCFLIFELDSDSAAVNWDTANRECENMGATLASFHHPDEEKYLISKFSPTTNRRFWIGLNDQRFEGGYAWSDDTPVEYTNWAAGEPNDYGGWEECVETDFKGGRWNDQSCWDRRNYICAIPKGKTVITTPPPTIATGDDCVGFVGWKHLYPNCYYFSTKGDGLKDWYEAEEFCHKQNAHLVSIHDKTERDFIKNRMDAFVGNYWCGLRANITHPGNHEWSDGTLLDMKNWQVFQPDTKNGEELCVQMRANQLIPFLTGQWLDANCGLDARFVCKKNVDGTAPTHQPTPAPTGGCPLGWLKYNNRCYKMMGVGGQSDPRKNWQDAKTECMKTTGANLASIHSIEVQTYLTADMIESTDDVWIGMSALASGNKFVWTDSSSVDFVNWAANQKDQTDFIQLGNASDCIRMMYEDDEPGRWLDEDCDALHAYLCMMKPDDQYPDNPISTDCTDLSGSGYTQYGDVCFKVYTDSTRNFNDAKAKCEADGANLASIMNGYEQAKLQSMMDDKGKPGSMWIGLYDDPATGVFAWIDGWPLHYDNWGWTDPKGLPYVIMKEDGWLYEAGEWGNVNGEGFFNKYYTACKYNPATPPPPEPTVVGYCDNGWGAFGSSCYIVGSGIFAKGTFGDAIYDCDKNYGGAHVVTIGSKLENSYVKSLAQKEFGVDEVFIGIDRTAIGGWEWVDGSPLTYVNWGNDPDSNTGKDCAEMKFDSNAKWYHINCKSKSHYVCEKAKTPMMTTPTPPVKNCSTGTTDWKELDSYCYYVSNTYVSWHDAEEWCNQNGGYLASIHSAVENQFILDLFPYSYQTAWIGYSKMFDGSGTDKYRWTDGSDPLDYTSGWGVGEPDDQFGSQKCANMEWDGTWEDNNCGAQEGFACKRKSDNTAPITFPPPPPQVGNCPAGWNKIETGCYLIKGDTADFKSWEDARTECQKQTNGDLASIHDQGVQSLLASMIKSHTGNMWISLRGGTSGWWGYHWADQSNVDYEHWALNQPSYYFDQTQCVVMVNDPDYPGRWDDQPCADTHGYLCYQPLDANLPTVAPPVGDCKLDDYEPYYDDCFKVNTTYVPFQDALKSCANDGAYLATVVDGFDEAYLITMLYARGLDAAWIGFAASNSTGTFVWADQRPDSYINWGPYQPNGPGNCAVLTKQAYWVNVPCDEGYPFFCRINDQPFVPPTWPPALPGSCPDKWVPYGDNCYMFASGGSYVTWYEAYVKCSMDYGGAQLLAIHSRAENTFIQKNIDNIYSWTGVWLDLSRNKTVSNQYEFFWNDGHPLDYDNWRHDEPSQEGYYSKDCAIMMPGAYGKWETDSCTFGNGFACQKPKVPVAEGGCEKGWFRMNNWCYGAFGMFEPDAKTWPAAEKDCNSKGGNLATVYGQSVQSLLEGMMSEEKQSFAWIGLSKRLTGFFEWADGTPFHFKNWAADNPDQMNDDYKCVRLNQDTTYPGLWSNIPCGSEDGSGKGSKGGYICQKPADPNLPNNPTGETCTQAGYFKFDEICYKAYGGSDQLKAFQDAQDQCVADGGTLPSVPNGYAEGFIETLLFYYEIKDAWIGLRRGADGQFAWINDDTHAYRNWKTEPDQGTNNNCVRIKDRQVWDVVPCDTKHNFICQIGQTVPPPKTTAAVGTKPTNPPSNPPSNQTVASTTPLNGTREPPTRAQPNPYEGLSGGAIAGIVIGVLVAVVLVLVVVGYLALRHRQVALKAPDLGTATVSGFDNAMYSPSVEDVTFDTKGAGVTDA</sequence>
<keyword evidence="3" id="KW-0472">Membrane</keyword>
<dbReference type="EnsemblMetazoa" id="XM_038202660.1">
    <property type="protein sequence ID" value="XP_038058588.1"/>
    <property type="gene ID" value="LOC119729869"/>
</dbReference>
<dbReference type="Pfam" id="PF00024">
    <property type="entry name" value="PAN_1"/>
    <property type="match status" value="1"/>
</dbReference>
<feature type="domain" description="C-type lectin" evidence="4">
    <location>
        <begin position="850"/>
        <end position="959"/>
    </location>
</feature>
<feature type="domain" description="C-type lectin" evidence="4">
    <location>
        <begin position="994"/>
        <end position="1112"/>
    </location>
</feature>
<dbReference type="CDD" id="cd01099">
    <property type="entry name" value="PAN_AP_HGF"/>
    <property type="match status" value="1"/>
</dbReference>
<feature type="region of interest" description="Disordered" evidence="2">
    <location>
        <begin position="2751"/>
        <end position="2794"/>
    </location>
</feature>
<evidence type="ECO:0000259" key="4">
    <source>
        <dbReference type="PROSITE" id="PS50041"/>
    </source>
</evidence>
<evidence type="ECO:0000256" key="3">
    <source>
        <dbReference type="SAM" id="Phobius"/>
    </source>
</evidence>
<feature type="transmembrane region" description="Helical" evidence="3">
    <location>
        <begin position="2802"/>
        <end position="2826"/>
    </location>
</feature>
<dbReference type="InterPro" id="IPR016187">
    <property type="entry name" value="CTDL_fold"/>
</dbReference>
<feature type="domain" description="C-type lectin" evidence="4">
    <location>
        <begin position="469"/>
        <end position="584"/>
    </location>
</feature>
<evidence type="ECO:0000256" key="1">
    <source>
        <dbReference type="ARBA" id="ARBA00023157"/>
    </source>
</evidence>
<dbReference type="SUPFAM" id="SSF56436">
    <property type="entry name" value="C-type lectin-like"/>
    <property type="match status" value="18"/>
</dbReference>
<keyword evidence="1" id="KW-1015">Disulfide bond</keyword>
<dbReference type="Proteomes" id="UP000887568">
    <property type="component" value="Unplaced"/>
</dbReference>
<evidence type="ECO:0008006" key="8">
    <source>
        <dbReference type="Google" id="ProtNLM"/>
    </source>
</evidence>
<dbReference type="OrthoDB" id="441660at2759"/>
<evidence type="ECO:0000313" key="6">
    <source>
        <dbReference type="EnsemblMetazoa" id="XP_038058588.1"/>
    </source>
</evidence>
<dbReference type="InterPro" id="IPR050111">
    <property type="entry name" value="C-type_lectin/snaclec_domain"/>
</dbReference>
<evidence type="ECO:0000259" key="5">
    <source>
        <dbReference type="PROSITE" id="PS50948"/>
    </source>
</evidence>
<name>A0A914A420_PATMI</name>
<proteinExistence type="predicted"/>
<dbReference type="PROSITE" id="PS50041">
    <property type="entry name" value="C_TYPE_LECTIN_2"/>
    <property type="match status" value="18"/>
</dbReference>
<dbReference type="InterPro" id="IPR001304">
    <property type="entry name" value="C-type_lectin-like"/>
</dbReference>
<accession>A0A914A420</accession>
<feature type="domain" description="C-type lectin" evidence="4">
    <location>
        <begin position="616"/>
        <end position="737"/>
    </location>
</feature>
<dbReference type="Gene3D" id="3.50.4.10">
    <property type="entry name" value="Hepatocyte Growth Factor"/>
    <property type="match status" value="1"/>
</dbReference>
<dbReference type="SMART" id="SM00034">
    <property type="entry name" value="CLECT"/>
    <property type="match status" value="18"/>
</dbReference>
<feature type="compositionally biased region" description="Polar residues" evidence="2">
    <location>
        <begin position="2772"/>
        <end position="2781"/>
    </location>
</feature>
<dbReference type="CDD" id="cd00037">
    <property type="entry name" value="CLECT"/>
    <property type="match status" value="15"/>
</dbReference>
<evidence type="ECO:0000256" key="2">
    <source>
        <dbReference type="SAM" id="MobiDB-lite"/>
    </source>
</evidence>
<dbReference type="InterPro" id="IPR016186">
    <property type="entry name" value="C-type_lectin-like/link_sf"/>
</dbReference>
<dbReference type="Gene3D" id="3.10.100.10">
    <property type="entry name" value="Mannose-Binding Protein A, subunit A"/>
    <property type="match status" value="18"/>
</dbReference>
<dbReference type="InterPro" id="IPR018378">
    <property type="entry name" value="C-type_lectin_CS"/>
</dbReference>
<feature type="domain" description="C-type lectin" evidence="4">
    <location>
        <begin position="182"/>
        <end position="303"/>
    </location>
</feature>
<feature type="domain" description="C-type lectin" evidence="4">
    <location>
        <begin position="1144"/>
        <end position="1265"/>
    </location>
</feature>
<dbReference type="SMART" id="SM00473">
    <property type="entry name" value="PAN_AP"/>
    <property type="match status" value="1"/>
</dbReference>
<feature type="domain" description="C-type lectin" evidence="4">
    <location>
        <begin position="2192"/>
        <end position="2304"/>
    </location>
</feature>
<feature type="domain" description="C-type lectin" evidence="4">
    <location>
        <begin position="316"/>
        <end position="442"/>
    </location>
</feature>
<feature type="domain" description="C-type lectin" evidence="4">
    <location>
        <begin position="2474"/>
        <end position="2587"/>
    </location>
</feature>
<dbReference type="OMA" id="DESHGWR"/>
<feature type="domain" description="C-type lectin" evidence="4">
    <location>
        <begin position="2044"/>
        <end position="2167"/>
    </location>
</feature>
<protein>
    <recommendedName>
        <fullName evidence="8">Macrophage mannose receptor 1-like</fullName>
    </recommendedName>
</protein>
<keyword evidence="3" id="KW-1133">Transmembrane helix</keyword>
<keyword evidence="3" id="KW-0812">Transmembrane</keyword>
<feature type="domain" description="C-type lectin" evidence="4">
    <location>
        <begin position="1604"/>
        <end position="1711"/>
    </location>
</feature>